<evidence type="ECO:0000259" key="2">
    <source>
        <dbReference type="Pfam" id="PF00857"/>
    </source>
</evidence>
<keyword evidence="4" id="KW-1185">Reference proteome</keyword>
<dbReference type="Gene3D" id="3.40.50.850">
    <property type="entry name" value="Isochorismatase-like"/>
    <property type="match status" value="1"/>
</dbReference>
<sequence>MKEALIVIDVQEGFFVDPDDSVYNETSLINNINQLIDWFRKHDKPIIFVRHIDEDLVKGTKLWEVYSKIHSEPTDFYIDKHTPDAFFKTKLSNILTSNNINSIVIAGLQTEYCIDTTCKSAFGKGIPTTLISDGHSTYDNSFMKADKIIEYHNKIIKRWFAQLITTNQMITNSR</sequence>
<dbReference type="PANTHER" id="PTHR43540:SF14">
    <property type="entry name" value="ISOCHORISMATASE"/>
    <property type="match status" value="1"/>
</dbReference>
<dbReference type="PANTHER" id="PTHR43540">
    <property type="entry name" value="PEROXYUREIDOACRYLATE/UREIDOACRYLATE AMIDOHYDROLASE-RELATED"/>
    <property type="match status" value="1"/>
</dbReference>
<dbReference type="InterPro" id="IPR050272">
    <property type="entry name" value="Isochorismatase-like_hydrls"/>
</dbReference>
<proteinExistence type="predicted"/>
<accession>A0A1M6DLP8</accession>
<dbReference type="STRING" id="1168035.SAMN05444280_105104"/>
<evidence type="ECO:0000256" key="1">
    <source>
        <dbReference type="ARBA" id="ARBA00022801"/>
    </source>
</evidence>
<protein>
    <submittedName>
        <fullName evidence="3">Nicotinamidase-related amidase</fullName>
    </submittedName>
</protein>
<dbReference type="EMBL" id="FQZE01000005">
    <property type="protein sequence ID" value="SHI74115.1"/>
    <property type="molecule type" value="Genomic_DNA"/>
</dbReference>
<evidence type="ECO:0000313" key="4">
    <source>
        <dbReference type="Proteomes" id="UP000184050"/>
    </source>
</evidence>
<reference evidence="3 4" key="1">
    <citation type="submission" date="2016-11" db="EMBL/GenBank/DDBJ databases">
        <authorList>
            <person name="Jaros S."/>
            <person name="Januszkiewicz K."/>
            <person name="Wedrychowicz H."/>
        </authorList>
    </citation>
    <scope>NUCLEOTIDE SEQUENCE [LARGE SCALE GENOMIC DNA]</scope>
    <source>
        <strain evidence="3 4">DSM 27063</strain>
    </source>
</reference>
<dbReference type="RefSeq" id="WP_073166365.1">
    <property type="nucleotide sequence ID" value="NZ_FQZE01000005.1"/>
</dbReference>
<name>A0A1M6DLP8_9BACT</name>
<dbReference type="GO" id="GO:0016787">
    <property type="term" value="F:hydrolase activity"/>
    <property type="evidence" value="ECO:0007669"/>
    <property type="project" value="UniProtKB-KW"/>
</dbReference>
<dbReference type="SUPFAM" id="SSF52499">
    <property type="entry name" value="Isochorismatase-like hydrolases"/>
    <property type="match status" value="1"/>
</dbReference>
<dbReference type="Proteomes" id="UP000184050">
    <property type="component" value="Unassembled WGS sequence"/>
</dbReference>
<dbReference type="InterPro" id="IPR000868">
    <property type="entry name" value="Isochorismatase-like_dom"/>
</dbReference>
<organism evidence="3 4">
    <name type="scientific">Tangfeifania diversioriginum</name>
    <dbReference type="NCBI Taxonomy" id="1168035"/>
    <lineage>
        <taxon>Bacteria</taxon>
        <taxon>Pseudomonadati</taxon>
        <taxon>Bacteroidota</taxon>
        <taxon>Bacteroidia</taxon>
        <taxon>Marinilabiliales</taxon>
        <taxon>Prolixibacteraceae</taxon>
        <taxon>Tangfeifania</taxon>
    </lineage>
</organism>
<dbReference type="InterPro" id="IPR036380">
    <property type="entry name" value="Isochorismatase-like_sf"/>
</dbReference>
<dbReference type="AlphaFoldDB" id="A0A1M6DLP8"/>
<feature type="domain" description="Isochorismatase-like" evidence="2">
    <location>
        <begin position="4"/>
        <end position="142"/>
    </location>
</feature>
<dbReference type="OrthoDB" id="9785724at2"/>
<dbReference type="Pfam" id="PF00857">
    <property type="entry name" value="Isochorismatase"/>
    <property type="match status" value="1"/>
</dbReference>
<evidence type="ECO:0000313" key="3">
    <source>
        <dbReference type="EMBL" id="SHI74115.1"/>
    </source>
</evidence>
<dbReference type="CDD" id="cd01014">
    <property type="entry name" value="nicotinamidase_related"/>
    <property type="match status" value="1"/>
</dbReference>
<gene>
    <name evidence="3" type="ORF">SAMN05444280_105104</name>
</gene>
<keyword evidence="1" id="KW-0378">Hydrolase</keyword>